<comment type="caution">
    <text evidence="3">The sequence shown here is derived from an EMBL/GenBank/DDBJ whole genome shotgun (WGS) entry which is preliminary data.</text>
</comment>
<evidence type="ECO:0000259" key="2">
    <source>
        <dbReference type="Pfam" id="PF04892"/>
    </source>
</evidence>
<dbReference type="EMBL" id="JACHON010000002">
    <property type="protein sequence ID" value="MBB6512271.1"/>
    <property type="molecule type" value="Genomic_DNA"/>
</dbReference>
<keyword evidence="1" id="KW-1133">Transmembrane helix</keyword>
<name>A0A841RHY5_9BACI</name>
<gene>
    <name evidence="3" type="ORF">GGQ92_001052</name>
</gene>
<organism evidence="3 4">
    <name type="scientific">Gracilibacillus halotolerans</name>
    <dbReference type="NCBI Taxonomy" id="74386"/>
    <lineage>
        <taxon>Bacteria</taxon>
        <taxon>Bacillati</taxon>
        <taxon>Bacillota</taxon>
        <taxon>Bacilli</taxon>
        <taxon>Bacillales</taxon>
        <taxon>Bacillaceae</taxon>
        <taxon>Gracilibacillus</taxon>
    </lineage>
</organism>
<dbReference type="PANTHER" id="PTHR28008:SF1">
    <property type="entry name" value="DOMAIN PROTEIN, PUTATIVE (AFU_ORTHOLOGUE AFUA_3G10980)-RELATED"/>
    <property type="match status" value="1"/>
</dbReference>
<dbReference type="InterPro" id="IPR016747">
    <property type="entry name" value="Phosphotransbutyrylase"/>
</dbReference>
<sequence>MYKKVSSWLLTILWMSMIFYSSATPYEKQDVKPLLENTFDFTFLRPILEPFVFTYNQSIISVEALGVEGYLEFFLRKGAHVFVFMILCILFYYSFKHTINRAVLLLAFICTCLYAIFDEWHQSITPNRTPYIGDVFLDSFGALLGILFILVLERVWKRKVRKLQKNTQNEL</sequence>
<dbReference type="RefSeq" id="WP_184245319.1">
    <property type="nucleotide sequence ID" value="NZ_BAAACU010000002.1"/>
</dbReference>
<dbReference type="Pfam" id="PF04892">
    <property type="entry name" value="VanZ"/>
    <property type="match status" value="1"/>
</dbReference>
<dbReference type="Proteomes" id="UP000572212">
    <property type="component" value="Unassembled WGS sequence"/>
</dbReference>
<accession>A0A841RHY5</accession>
<keyword evidence="1" id="KW-0472">Membrane</keyword>
<feature type="transmembrane region" description="Helical" evidence="1">
    <location>
        <begin position="137"/>
        <end position="156"/>
    </location>
</feature>
<dbReference type="PIRSF" id="PIRSF019083">
    <property type="entry name" value="UCP019083_VanZ"/>
    <property type="match status" value="1"/>
</dbReference>
<feature type="transmembrane region" description="Helical" evidence="1">
    <location>
        <begin position="102"/>
        <end position="117"/>
    </location>
</feature>
<dbReference type="InterPro" id="IPR006976">
    <property type="entry name" value="VanZ-like"/>
</dbReference>
<dbReference type="NCBIfam" id="NF037970">
    <property type="entry name" value="vanZ_1"/>
    <property type="match status" value="1"/>
</dbReference>
<dbReference type="AlphaFoldDB" id="A0A841RHY5"/>
<feature type="transmembrane region" description="Helical" evidence="1">
    <location>
        <begin position="78"/>
        <end position="95"/>
    </location>
</feature>
<keyword evidence="4" id="KW-1185">Reference proteome</keyword>
<proteinExistence type="predicted"/>
<protein>
    <submittedName>
        <fullName evidence="3">VanZ family protein</fullName>
    </submittedName>
</protein>
<evidence type="ECO:0000313" key="4">
    <source>
        <dbReference type="Proteomes" id="UP000572212"/>
    </source>
</evidence>
<feature type="domain" description="VanZ-like" evidence="2">
    <location>
        <begin position="8"/>
        <end position="152"/>
    </location>
</feature>
<evidence type="ECO:0000256" key="1">
    <source>
        <dbReference type="SAM" id="Phobius"/>
    </source>
</evidence>
<keyword evidence="1" id="KW-0812">Transmembrane</keyword>
<dbReference type="PANTHER" id="PTHR28008">
    <property type="entry name" value="DOMAIN PROTEIN, PUTATIVE (AFU_ORTHOLOGUE AFUA_3G10980)-RELATED"/>
    <property type="match status" value="1"/>
</dbReference>
<reference evidence="3 4" key="1">
    <citation type="submission" date="2020-08" db="EMBL/GenBank/DDBJ databases">
        <title>Genomic Encyclopedia of Type Strains, Phase IV (KMG-IV): sequencing the most valuable type-strain genomes for metagenomic binning, comparative biology and taxonomic classification.</title>
        <authorList>
            <person name="Goeker M."/>
        </authorList>
    </citation>
    <scope>NUCLEOTIDE SEQUENCE [LARGE SCALE GENOMIC DNA]</scope>
    <source>
        <strain evidence="3 4">DSM 11805</strain>
    </source>
</reference>
<evidence type="ECO:0000313" key="3">
    <source>
        <dbReference type="EMBL" id="MBB6512271.1"/>
    </source>
</evidence>